<gene>
    <name evidence="1" type="ORF">ILUMI_04644</name>
</gene>
<evidence type="ECO:0000313" key="1">
    <source>
        <dbReference type="EMBL" id="KAF2901541.1"/>
    </source>
</evidence>
<comment type="caution">
    <text evidence="1">The sequence shown here is derived from an EMBL/GenBank/DDBJ whole genome shotgun (WGS) entry which is preliminary data.</text>
</comment>
<keyword evidence="2" id="KW-1185">Reference proteome</keyword>
<protein>
    <submittedName>
        <fullName evidence="1">Uncharacterized protein</fullName>
    </submittedName>
</protein>
<dbReference type="AlphaFoldDB" id="A0A8K0DCG4"/>
<name>A0A8K0DCG4_IGNLU</name>
<dbReference type="Proteomes" id="UP000801492">
    <property type="component" value="Unassembled WGS sequence"/>
</dbReference>
<accession>A0A8K0DCG4</accession>
<organism evidence="1 2">
    <name type="scientific">Ignelater luminosus</name>
    <name type="common">Cucubano</name>
    <name type="synonym">Pyrophorus luminosus</name>
    <dbReference type="NCBI Taxonomy" id="2038154"/>
    <lineage>
        <taxon>Eukaryota</taxon>
        <taxon>Metazoa</taxon>
        <taxon>Ecdysozoa</taxon>
        <taxon>Arthropoda</taxon>
        <taxon>Hexapoda</taxon>
        <taxon>Insecta</taxon>
        <taxon>Pterygota</taxon>
        <taxon>Neoptera</taxon>
        <taxon>Endopterygota</taxon>
        <taxon>Coleoptera</taxon>
        <taxon>Polyphaga</taxon>
        <taxon>Elateriformia</taxon>
        <taxon>Elateroidea</taxon>
        <taxon>Elateridae</taxon>
        <taxon>Agrypninae</taxon>
        <taxon>Pyrophorini</taxon>
        <taxon>Ignelater</taxon>
    </lineage>
</organism>
<proteinExistence type="predicted"/>
<evidence type="ECO:0000313" key="2">
    <source>
        <dbReference type="Proteomes" id="UP000801492"/>
    </source>
</evidence>
<reference evidence="1" key="1">
    <citation type="submission" date="2019-08" db="EMBL/GenBank/DDBJ databases">
        <title>The genome of the North American firefly Photinus pyralis.</title>
        <authorList>
            <consortium name="Photinus pyralis genome working group"/>
            <person name="Fallon T.R."/>
            <person name="Sander Lower S.E."/>
            <person name="Weng J.-K."/>
        </authorList>
    </citation>
    <scope>NUCLEOTIDE SEQUENCE</scope>
    <source>
        <strain evidence="1">TRF0915ILg1</strain>
        <tissue evidence="1">Whole body</tissue>
    </source>
</reference>
<sequence length="129" mass="14819">MALEQPAFTPSVNKQFLIAPSLPYNRPHIDNNHNVEARTRKNINGTKWVTEGEIPLAKKTNIGNCVSQILIMPDMQPRKETKRKKAFHYRAQEVFVDFSSEEKDTNLTIKLSNFLIPVLKKLMKDVLSL</sequence>
<dbReference type="EMBL" id="VTPC01001561">
    <property type="protein sequence ID" value="KAF2901541.1"/>
    <property type="molecule type" value="Genomic_DNA"/>
</dbReference>